<accession>A0A5S4FJU9</accession>
<dbReference type="GO" id="GO:0016020">
    <property type="term" value="C:membrane"/>
    <property type="evidence" value="ECO:0007669"/>
    <property type="project" value="UniProtKB-SubCell"/>
</dbReference>
<gene>
    <name evidence="7" type="ORF">ETD85_51585</name>
</gene>
<evidence type="ECO:0000256" key="5">
    <source>
        <dbReference type="SAM" id="Phobius"/>
    </source>
</evidence>
<name>A0A5S4FJU9_9ACTN</name>
<dbReference type="Pfam" id="PF14378">
    <property type="entry name" value="PAP2_3"/>
    <property type="match status" value="1"/>
</dbReference>
<keyword evidence="3 5" id="KW-1133">Transmembrane helix</keyword>
<feature type="transmembrane region" description="Helical" evidence="5">
    <location>
        <begin position="129"/>
        <end position="147"/>
    </location>
</feature>
<comment type="caution">
    <text evidence="7">The sequence shown here is derived from an EMBL/GenBank/DDBJ whole genome shotgun (WGS) entry which is preliminary data.</text>
</comment>
<evidence type="ECO:0000256" key="2">
    <source>
        <dbReference type="ARBA" id="ARBA00022692"/>
    </source>
</evidence>
<dbReference type="InterPro" id="IPR052185">
    <property type="entry name" value="IPC_Synthase-Related"/>
</dbReference>
<protein>
    <submittedName>
        <fullName evidence="7">Phosphatase PAP2 family protein</fullName>
    </submittedName>
</protein>
<dbReference type="PANTHER" id="PTHR31310">
    <property type="match status" value="1"/>
</dbReference>
<dbReference type="OrthoDB" id="3526854at2"/>
<dbReference type="Proteomes" id="UP000306628">
    <property type="component" value="Unassembled WGS sequence"/>
</dbReference>
<keyword evidence="2 5" id="KW-0812">Transmembrane</keyword>
<keyword evidence="4 5" id="KW-0472">Membrane</keyword>
<dbReference type="AlphaFoldDB" id="A0A5S4FJU9"/>
<comment type="subcellular location">
    <subcellularLocation>
        <location evidence="1">Membrane</location>
        <topology evidence="1">Multi-pass membrane protein</topology>
    </subcellularLocation>
</comment>
<evidence type="ECO:0000256" key="1">
    <source>
        <dbReference type="ARBA" id="ARBA00004141"/>
    </source>
</evidence>
<dbReference type="EMBL" id="VCKX01000308">
    <property type="protein sequence ID" value="TMR20932.1"/>
    <property type="molecule type" value="Genomic_DNA"/>
</dbReference>
<feature type="transmembrane region" description="Helical" evidence="5">
    <location>
        <begin position="159"/>
        <end position="180"/>
    </location>
</feature>
<evidence type="ECO:0000259" key="6">
    <source>
        <dbReference type="Pfam" id="PF14378"/>
    </source>
</evidence>
<sequence length="297" mass="32366">MNARLFMDIRPVETLMLGYFALMAIIVYISQERVTDCPALLAGYAAAASFVLAARWAERRFPGNRPAALARFAAPLLVLPFVYSAAADTVLVLHGRYLDDTVSAWETSLFGGLPNVLTGAVGFPPLTELLTLCYFSFYGCFLIPVLLYTRGRRALGERYLFAAMLTLLTCYLGFMAVPLAGPAAAAPELYAAYRPSGYVITTLQGRIMAAFDPPGTCFPSPHVAGAWITLLCLRRHVTRNQRVALWALTSGLTAAVVYDWYHYVSDVAAGLAVALAAHAVAKRLSVRRERPRIPVPA</sequence>
<proteinExistence type="predicted"/>
<feature type="transmembrane region" description="Helical" evidence="5">
    <location>
        <begin position="41"/>
        <end position="57"/>
    </location>
</feature>
<dbReference type="SUPFAM" id="SSF48317">
    <property type="entry name" value="Acid phosphatase/Vanadium-dependent haloperoxidase"/>
    <property type="match status" value="1"/>
</dbReference>
<keyword evidence="8" id="KW-1185">Reference proteome</keyword>
<dbReference type="InterPro" id="IPR026841">
    <property type="entry name" value="Aur1/Ipt1"/>
</dbReference>
<evidence type="ECO:0000256" key="3">
    <source>
        <dbReference type="ARBA" id="ARBA00022989"/>
    </source>
</evidence>
<feature type="domain" description="Inositolphosphotransferase Aur1/Ipt1" evidence="6">
    <location>
        <begin position="102"/>
        <end position="279"/>
    </location>
</feature>
<dbReference type="PANTHER" id="PTHR31310:SF7">
    <property type="entry name" value="PA-PHOSPHATASE RELATED-FAMILY PROTEIN DDB_G0268928"/>
    <property type="match status" value="1"/>
</dbReference>
<dbReference type="InterPro" id="IPR036938">
    <property type="entry name" value="PAP2/HPO_sf"/>
</dbReference>
<feature type="transmembrane region" description="Helical" evidence="5">
    <location>
        <begin position="69"/>
        <end position="93"/>
    </location>
</feature>
<evidence type="ECO:0000313" key="8">
    <source>
        <dbReference type="Proteomes" id="UP000306628"/>
    </source>
</evidence>
<feature type="transmembrane region" description="Helical" evidence="5">
    <location>
        <begin position="260"/>
        <end position="281"/>
    </location>
</feature>
<dbReference type="Gene3D" id="1.20.144.10">
    <property type="entry name" value="Phosphatidic acid phosphatase type 2/haloperoxidase"/>
    <property type="match status" value="1"/>
</dbReference>
<organism evidence="7 8">
    <name type="scientific">Nonomuraea zeae</name>
    <dbReference type="NCBI Taxonomy" id="1642303"/>
    <lineage>
        <taxon>Bacteria</taxon>
        <taxon>Bacillati</taxon>
        <taxon>Actinomycetota</taxon>
        <taxon>Actinomycetes</taxon>
        <taxon>Streptosporangiales</taxon>
        <taxon>Streptosporangiaceae</taxon>
        <taxon>Nonomuraea</taxon>
    </lineage>
</organism>
<feature type="transmembrane region" description="Helical" evidence="5">
    <location>
        <begin position="12"/>
        <end position="29"/>
    </location>
</feature>
<reference evidence="7 8" key="1">
    <citation type="submission" date="2019-05" db="EMBL/GenBank/DDBJ databases">
        <title>Draft genome sequence of Nonomuraea zeae DSM 100528.</title>
        <authorList>
            <person name="Saricaoglu S."/>
            <person name="Isik K."/>
        </authorList>
    </citation>
    <scope>NUCLEOTIDE SEQUENCE [LARGE SCALE GENOMIC DNA]</scope>
    <source>
        <strain evidence="7 8">DSM 100528</strain>
    </source>
</reference>
<evidence type="ECO:0000313" key="7">
    <source>
        <dbReference type="EMBL" id="TMR20932.1"/>
    </source>
</evidence>
<evidence type="ECO:0000256" key="4">
    <source>
        <dbReference type="ARBA" id="ARBA00023136"/>
    </source>
</evidence>